<evidence type="ECO:0000313" key="3">
    <source>
        <dbReference type="EMBL" id="ACK80101.1"/>
    </source>
</evidence>
<protein>
    <recommendedName>
        <fullName evidence="2">DUF5666 domain-containing protein</fullName>
    </recommendedName>
</protein>
<dbReference type="eggNOG" id="ENOG50337M5">
    <property type="taxonomic scope" value="Bacteria"/>
</dbReference>
<feature type="region of interest" description="Disordered" evidence="1">
    <location>
        <begin position="56"/>
        <end position="76"/>
    </location>
</feature>
<accession>B7J5C7</accession>
<sequence>MKKTPRRNRQKNRQKNRPRRTSRMPKALRWWVLVLGLVALPGAWALPDPAGGLGGSGATPDGIGGTGIHPGGIGGTGIHSGGIGGTGIQPGGIGGTGITALGVIQRFGSIYVNGQEYALTPQTRYSIDGAAGTAKDLHLGDRVTVQAAADGRAIAQEVRVEHAVIGRVTEVDAAKRQLAILGETIQAGKRTPITMHDSDQSLPFTALKVGDVVSISGLDRGNGHWLATAIRRLYPGDTAPARVPLLLRGQVDALYPDRDTLEVGATKLKVNGALLRAIQVGQSVVVRGEYADGRAQVESVTPTALAAQNVGNRVSLVGYLARGDNGWTTHGISLVEGPHTLYENGDAANMRAGSMVAISGEVKAPGVIAVESITFRVNPMDFDLPALPQMARGARGDWERSENEGERPEVNSPEIERPDVERPEVRPQVERPEILDGD</sequence>
<dbReference type="InterPro" id="IPR043724">
    <property type="entry name" value="DUF5666"/>
</dbReference>
<proteinExistence type="predicted"/>
<evidence type="ECO:0000313" key="4">
    <source>
        <dbReference type="Proteomes" id="UP000001362"/>
    </source>
</evidence>
<dbReference type="HOGENOM" id="CLU_677277_0_0_6"/>
<dbReference type="STRING" id="243159.AFE_0611"/>
<feature type="compositionally biased region" description="Basic and acidic residues" evidence="1">
    <location>
        <begin position="394"/>
        <end position="438"/>
    </location>
</feature>
<name>B7J5C7_ACIF2</name>
<keyword evidence="4" id="KW-1185">Reference proteome</keyword>
<feature type="region of interest" description="Disordered" evidence="1">
    <location>
        <begin position="1"/>
        <end position="23"/>
    </location>
</feature>
<dbReference type="AlphaFoldDB" id="B7J5C7"/>
<dbReference type="Proteomes" id="UP000001362">
    <property type="component" value="Chromosome"/>
</dbReference>
<evidence type="ECO:0000256" key="1">
    <source>
        <dbReference type="SAM" id="MobiDB-lite"/>
    </source>
</evidence>
<dbReference type="EMBL" id="CP001219">
    <property type="protein sequence ID" value="ACK80101.1"/>
    <property type="molecule type" value="Genomic_DNA"/>
</dbReference>
<evidence type="ECO:0000259" key="2">
    <source>
        <dbReference type="Pfam" id="PF18914"/>
    </source>
</evidence>
<feature type="domain" description="DUF5666" evidence="2">
    <location>
        <begin position="166"/>
        <end position="230"/>
    </location>
</feature>
<gene>
    <name evidence="3" type="ordered locus">AFE_0611</name>
</gene>
<reference evidence="3 4" key="1">
    <citation type="journal article" date="2008" name="BMC Genomics">
        <title>Acidithiobacillus ferrooxidans metabolism: from genome sequence to industrial applications.</title>
        <authorList>
            <person name="Valdes J."/>
            <person name="Pedroso I."/>
            <person name="Quatrini R."/>
            <person name="Dodson R.J."/>
            <person name="Tettelin H."/>
            <person name="Blake R.II."/>
            <person name="Eisen J.A."/>
            <person name="Holmes D.S."/>
        </authorList>
    </citation>
    <scope>NUCLEOTIDE SEQUENCE [LARGE SCALE GENOMIC DNA]</scope>
    <source>
        <strain evidence="4">ATCC 23270 / DSM 14882 / CIP 104768 / NCIMB 8455</strain>
    </source>
</reference>
<feature type="domain" description="DUF5666" evidence="2">
    <location>
        <begin position="104"/>
        <end position="158"/>
    </location>
</feature>
<feature type="region of interest" description="Disordered" evidence="1">
    <location>
        <begin position="393"/>
        <end position="438"/>
    </location>
</feature>
<dbReference type="PaxDb" id="243159-AFE_0611"/>
<dbReference type="Pfam" id="PF18914">
    <property type="entry name" value="DUF5666"/>
    <property type="match status" value="2"/>
</dbReference>
<dbReference type="KEGG" id="afr:AFE_0611"/>
<organism evidence="3 4">
    <name type="scientific">Acidithiobacillus ferrooxidans (strain ATCC 23270 / DSM 14882 / CIP 104768 / NCIMB 8455)</name>
    <name type="common">Ferrobacillus ferrooxidans (strain ATCC 23270)</name>
    <dbReference type="NCBI Taxonomy" id="243159"/>
    <lineage>
        <taxon>Bacteria</taxon>
        <taxon>Pseudomonadati</taxon>
        <taxon>Pseudomonadota</taxon>
        <taxon>Acidithiobacillia</taxon>
        <taxon>Acidithiobacillales</taxon>
        <taxon>Acidithiobacillaceae</taxon>
        <taxon>Acidithiobacillus</taxon>
    </lineage>
</organism>